<feature type="domain" description="Xylanolytic transcriptional activator regulatory" evidence="4">
    <location>
        <begin position="12"/>
        <end position="90"/>
    </location>
</feature>
<keyword evidence="1" id="KW-0805">Transcription regulation</keyword>
<dbReference type="Proteomes" id="UP001480595">
    <property type="component" value="Unassembled WGS sequence"/>
</dbReference>
<keyword evidence="3" id="KW-0539">Nucleus</keyword>
<dbReference type="RefSeq" id="XP_066708624.1">
    <property type="nucleotide sequence ID" value="XM_066865495.1"/>
</dbReference>
<dbReference type="EMBL" id="JAQQWL010000015">
    <property type="protein sequence ID" value="KAK8041079.1"/>
    <property type="molecule type" value="Genomic_DNA"/>
</dbReference>
<accession>A0ABR1T3C0</accession>
<evidence type="ECO:0000256" key="3">
    <source>
        <dbReference type="ARBA" id="ARBA00023242"/>
    </source>
</evidence>
<evidence type="ECO:0000256" key="2">
    <source>
        <dbReference type="ARBA" id="ARBA00023163"/>
    </source>
</evidence>
<evidence type="ECO:0000259" key="4">
    <source>
        <dbReference type="SMART" id="SM00906"/>
    </source>
</evidence>
<keyword evidence="2" id="KW-0804">Transcription</keyword>
<sequence length="503" mass="55380">MYSNNGGHLRRAWFTNRKAMAIAQMLGIHQRASSSATGAYLDENASRQRIDPGFMWLRLVLTDRYLSLMLGLPQGSLENVFATPEALSDCADLERFERMLGVASGLILQRRGVERLDLAHTQKVDTLLQESAAGMPSQWWADDSLCSRATDNVSEDFQGSLRLVNQITYHHLLIQLHLPYLLQQPSATNLGDYDYSKMTAAIAGRAILVQFVAFRASDESTAYCRGIDFITLTASMTLCLAHIECRRRREEADHTSASGSSVFHVLRYQRLSDRGLIERTLGIMDDMAALNKDVVAHKISELLRPLLEIESDSDSGREYHVTASSPSLSSFISDATVATAPESQCMGERAHGTSPGVKLSVEIPYFGTINIGHSRGYKTTAEFDHAVPSLVARCDAPPRSALPGQYNLQLQGPHDRPGHGIPVTQPTNADWQTVPSFVDHLSPPEPTAQTSDITGEDDPTLTASLYTRETENFRLLVPGLDAELDDWVLQGVDAAFFSSLTQG</sequence>
<reference evidence="5 6" key="1">
    <citation type="submission" date="2023-01" db="EMBL/GenBank/DDBJ databases">
        <title>Analysis of 21 Apiospora genomes using comparative genomics revels a genus with tremendous synthesis potential of carbohydrate active enzymes and secondary metabolites.</title>
        <authorList>
            <person name="Sorensen T."/>
        </authorList>
    </citation>
    <scope>NUCLEOTIDE SEQUENCE [LARGE SCALE GENOMIC DNA]</scope>
    <source>
        <strain evidence="5 6">CBS 135458</strain>
    </source>
</reference>
<dbReference type="InterPro" id="IPR007219">
    <property type="entry name" value="XnlR_reg_dom"/>
</dbReference>
<name>A0ABR1T3C0_9PEZI</name>
<gene>
    <name evidence="5" type="ORF">PG994_014086</name>
</gene>
<proteinExistence type="predicted"/>
<keyword evidence="6" id="KW-1185">Reference proteome</keyword>
<dbReference type="CDD" id="cd12148">
    <property type="entry name" value="fungal_TF_MHR"/>
    <property type="match status" value="1"/>
</dbReference>
<dbReference type="PANTHER" id="PTHR47840">
    <property type="entry name" value="ZN(II)2CYS6 TRANSCRIPTION FACTOR (EUROFUNG)-RELATED"/>
    <property type="match status" value="1"/>
</dbReference>
<organism evidence="5 6">
    <name type="scientific">Apiospora phragmitis</name>
    <dbReference type="NCBI Taxonomy" id="2905665"/>
    <lineage>
        <taxon>Eukaryota</taxon>
        <taxon>Fungi</taxon>
        <taxon>Dikarya</taxon>
        <taxon>Ascomycota</taxon>
        <taxon>Pezizomycotina</taxon>
        <taxon>Sordariomycetes</taxon>
        <taxon>Xylariomycetidae</taxon>
        <taxon>Amphisphaeriales</taxon>
        <taxon>Apiosporaceae</taxon>
        <taxon>Apiospora</taxon>
    </lineage>
</organism>
<protein>
    <recommendedName>
        <fullName evidence="4">Xylanolytic transcriptional activator regulatory domain-containing protein</fullName>
    </recommendedName>
</protein>
<dbReference type="PANTHER" id="PTHR47840:SF1">
    <property type="entry name" value="ZN(II)2CYS6 TRANSCRIPTION FACTOR (EUROFUNG)"/>
    <property type="match status" value="1"/>
</dbReference>
<evidence type="ECO:0000256" key="1">
    <source>
        <dbReference type="ARBA" id="ARBA00023015"/>
    </source>
</evidence>
<evidence type="ECO:0000313" key="6">
    <source>
        <dbReference type="Proteomes" id="UP001480595"/>
    </source>
</evidence>
<dbReference type="GeneID" id="92098558"/>
<evidence type="ECO:0000313" key="5">
    <source>
        <dbReference type="EMBL" id="KAK8041079.1"/>
    </source>
</evidence>
<dbReference type="SMART" id="SM00906">
    <property type="entry name" value="Fungal_trans"/>
    <property type="match status" value="1"/>
</dbReference>
<comment type="caution">
    <text evidence="5">The sequence shown here is derived from an EMBL/GenBank/DDBJ whole genome shotgun (WGS) entry which is preliminary data.</text>
</comment>